<gene>
    <name evidence="2" type="ORF">FEF34_21315</name>
</gene>
<evidence type="ECO:0000313" key="3">
    <source>
        <dbReference type="Proteomes" id="UP000305921"/>
    </source>
</evidence>
<reference evidence="2 3" key="1">
    <citation type="submission" date="2019-05" db="EMBL/GenBank/DDBJ databases">
        <title>Streptomyces marianii sp. nov., a novel marine actinomycete from southern coast of India.</title>
        <authorList>
            <person name="Iniyan A.M."/>
            <person name="Wink J."/>
            <person name="Ramprasad E."/>
            <person name="Ramana C.V."/>
            <person name="Bunk B."/>
            <person name="Sproer C."/>
            <person name="Joseph F.-J.R.S."/>
            <person name="Vincent S.G.P."/>
        </authorList>
    </citation>
    <scope>NUCLEOTIDE SEQUENCE [LARGE SCALE GENOMIC DNA]</scope>
    <source>
        <strain evidence="2 3">ICN19</strain>
    </source>
</reference>
<dbReference type="OrthoDB" id="3679112at2"/>
<dbReference type="RefSeq" id="WP_138054578.1">
    <property type="nucleotide sequence ID" value="NZ_VAWE01000001.1"/>
</dbReference>
<accession>A0A5R9E861</accession>
<dbReference type="EMBL" id="VAWE01000001">
    <property type="protein sequence ID" value="TLQ45235.1"/>
    <property type="molecule type" value="Genomic_DNA"/>
</dbReference>
<proteinExistence type="predicted"/>
<protein>
    <recommendedName>
        <fullName evidence="4">Peptidase M23 domain-containing protein</fullName>
    </recommendedName>
</protein>
<name>A0A5R9E861_9ACTN</name>
<dbReference type="AlphaFoldDB" id="A0A5R9E861"/>
<keyword evidence="1" id="KW-0732">Signal</keyword>
<dbReference type="SUPFAM" id="SSF110296">
    <property type="entry name" value="Oligoxyloglucan reducing end-specific cellobiohydrolase"/>
    <property type="match status" value="1"/>
</dbReference>
<evidence type="ECO:0008006" key="4">
    <source>
        <dbReference type="Google" id="ProtNLM"/>
    </source>
</evidence>
<comment type="caution">
    <text evidence="2">The sequence shown here is derived from an EMBL/GenBank/DDBJ whole genome shotgun (WGS) entry which is preliminary data.</text>
</comment>
<evidence type="ECO:0000256" key="1">
    <source>
        <dbReference type="SAM" id="SignalP"/>
    </source>
</evidence>
<evidence type="ECO:0000313" key="2">
    <source>
        <dbReference type="EMBL" id="TLQ45235.1"/>
    </source>
</evidence>
<dbReference type="Proteomes" id="UP000305921">
    <property type="component" value="Unassembled WGS sequence"/>
</dbReference>
<feature type="chain" id="PRO_5038369338" description="Peptidase M23 domain-containing protein" evidence="1">
    <location>
        <begin position="25"/>
        <end position="477"/>
    </location>
</feature>
<sequence>MAALLVTLPSAVVTPLLTAQPAAAAATGSTVCRQSPEGVFRWNGGTSWTQISERGTADQIYGGGAGLLRAAPDGSGVYRYQGSGQNWEHIGTAGPGSQWVVTDNAIYGRSPDGVFRWNGGTSWTQISERGTADQIYGGGAGLLRAAPDGSGVYRYQGSGQNWQRIGTAGPGSQWVVTDNAIYGRSPDGVFRWNGGTSWTQISERGTADQIYGGGAGLLRAAPDGSGVYRYQGSGQNWQRIGTAGPGSQWVVTDNAIYGRSPDGVFRWNGGTSWTQISERGTADRIAPCAAVTTAVGWTTYSADSDDGKAVLEICAGSQWVCTMTYTPRSYRTFPGPEHPVGDSVFNYTSQTETHTLSWSDTVESSDTLEVSSSAKATIWGVAELGVSATYSHTWGRSSSVSETESLPVPGCSVGWLARAAEMGTASGDIHVHFAKGTHLDGHRDFMITNAVFTAPTGSGSIVARSRPVTASESTSCP</sequence>
<feature type="signal peptide" evidence="1">
    <location>
        <begin position="1"/>
        <end position="24"/>
    </location>
</feature>
<keyword evidence="3" id="KW-1185">Reference proteome</keyword>
<organism evidence="2 3">
    <name type="scientific">Streptomyces marianii</name>
    <dbReference type="NCBI Taxonomy" id="1817406"/>
    <lineage>
        <taxon>Bacteria</taxon>
        <taxon>Bacillati</taxon>
        <taxon>Actinomycetota</taxon>
        <taxon>Actinomycetes</taxon>
        <taxon>Kitasatosporales</taxon>
        <taxon>Streptomycetaceae</taxon>
        <taxon>Streptomyces</taxon>
    </lineage>
</organism>